<dbReference type="InterPro" id="IPR025736">
    <property type="entry name" value="PucR_C-HTH_dom"/>
</dbReference>
<evidence type="ECO:0000259" key="1">
    <source>
        <dbReference type="Pfam" id="PF13556"/>
    </source>
</evidence>
<dbReference type="AlphaFoldDB" id="A0A430AHT0"/>
<comment type="caution">
    <text evidence="2">The sequence shown here is derived from an EMBL/GenBank/DDBJ whole genome shotgun (WGS) entry which is preliminary data.</text>
</comment>
<name>A0A430AHT0_9ENTE</name>
<accession>A0A430AHT0</accession>
<organism evidence="2 3">
    <name type="scientific">Vagococcus elongatus</name>
    <dbReference type="NCBI Taxonomy" id="180344"/>
    <lineage>
        <taxon>Bacteria</taxon>
        <taxon>Bacillati</taxon>
        <taxon>Bacillota</taxon>
        <taxon>Bacilli</taxon>
        <taxon>Lactobacillales</taxon>
        <taxon>Enterococcaceae</taxon>
        <taxon>Vagococcus</taxon>
    </lineage>
</organism>
<dbReference type="PANTHER" id="PTHR33744:SF1">
    <property type="entry name" value="DNA-BINDING TRANSCRIPTIONAL ACTIVATOR ADER"/>
    <property type="match status" value="1"/>
</dbReference>
<dbReference type="OrthoDB" id="142218at2"/>
<dbReference type="Pfam" id="PF13556">
    <property type="entry name" value="HTH_30"/>
    <property type="match status" value="1"/>
</dbReference>
<protein>
    <recommendedName>
        <fullName evidence="1">PucR C-terminal helix-turn-helix domain-containing protein</fullName>
    </recommendedName>
</protein>
<evidence type="ECO:0000313" key="3">
    <source>
        <dbReference type="Proteomes" id="UP000287605"/>
    </source>
</evidence>
<keyword evidence="3" id="KW-1185">Reference proteome</keyword>
<sequence>MLDERTIGEIKSIIRICSMRKSLNQLYLETNLHYHNLVFEELLSSKITSKNIEQYNLTLGANLEKKYHVIVIYSKIFGNDILKFYEKSRVIELRKFINENFPFAQNMMFFSHQCRIVFLIGEGIDDFNETLDKIIQLLKEFYKQSCFLIGISSLHFIEDLNKAYKESILAVGYLNHNSSTLQIQRYDELGILSLFTDDKGKTNRYFTDNIIAQFIQPLIDYDKQNDTYLMTTLRMYLNNNFSQSKTSELLYIHVNTLRSRLSKIESLLNVKLKSSNDLLNVQLAIKLYEGEIFH</sequence>
<proteinExistence type="predicted"/>
<gene>
    <name evidence="2" type="ORF">CBF29_13350</name>
</gene>
<dbReference type="InterPro" id="IPR051448">
    <property type="entry name" value="CdaR-like_regulators"/>
</dbReference>
<reference evidence="2 3" key="1">
    <citation type="submission" date="2017-05" db="EMBL/GenBank/DDBJ databases">
        <title>Vagococcus spp. assemblies.</title>
        <authorList>
            <person name="Gulvik C.A."/>
        </authorList>
    </citation>
    <scope>NUCLEOTIDE SEQUENCE [LARGE SCALE GENOMIC DNA]</scope>
    <source>
        <strain evidence="2 3">CCUG 51432</strain>
    </source>
</reference>
<dbReference type="EMBL" id="NGKA01000038">
    <property type="protein sequence ID" value="RSU07635.1"/>
    <property type="molecule type" value="Genomic_DNA"/>
</dbReference>
<dbReference type="PANTHER" id="PTHR33744">
    <property type="entry name" value="CARBOHYDRATE DIACID REGULATOR"/>
    <property type="match status" value="1"/>
</dbReference>
<dbReference type="Proteomes" id="UP000287605">
    <property type="component" value="Unassembled WGS sequence"/>
</dbReference>
<dbReference type="InterPro" id="IPR042070">
    <property type="entry name" value="PucR_C-HTH_sf"/>
</dbReference>
<feature type="domain" description="PucR C-terminal helix-turn-helix" evidence="1">
    <location>
        <begin position="229"/>
        <end position="286"/>
    </location>
</feature>
<evidence type="ECO:0000313" key="2">
    <source>
        <dbReference type="EMBL" id="RSU07635.1"/>
    </source>
</evidence>
<dbReference type="Gene3D" id="1.10.10.2840">
    <property type="entry name" value="PucR C-terminal helix-turn-helix domain"/>
    <property type="match status" value="1"/>
</dbReference>